<feature type="non-terminal residue" evidence="2">
    <location>
        <position position="198"/>
    </location>
</feature>
<accession>K2FVF5</accession>
<dbReference type="EMBL" id="AMFJ01000626">
    <property type="protein sequence ID" value="EKE26948.1"/>
    <property type="molecule type" value="Genomic_DNA"/>
</dbReference>
<evidence type="ECO:0000313" key="2">
    <source>
        <dbReference type="EMBL" id="EKE26948.1"/>
    </source>
</evidence>
<proteinExistence type="predicted"/>
<gene>
    <name evidence="2" type="ORF">ACD_4C00110G0001</name>
</gene>
<evidence type="ECO:0000256" key="1">
    <source>
        <dbReference type="SAM" id="SignalP"/>
    </source>
</evidence>
<comment type="caution">
    <text evidence="2">The sequence shown here is derived from an EMBL/GenBank/DDBJ whole genome shotgun (WGS) entry which is preliminary data.</text>
</comment>
<protein>
    <submittedName>
        <fullName evidence="2">Uncharacterized protein</fullName>
    </submittedName>
</protein>
<name>K2FVF5_9BACT</name>
<reference evidence="2" key="1">
    <citation type="journal article" date="2012" name="Science">
        <title>Fermentation, hydrogen, and sulfur metabolism in multiple uncultivated bacterial phyla.</title>
        <authorList>
            <person name="Wrighton K.C."/>
            <person name="Thomas B.C."/>
            <person name="Sharon I."/>
            <person name="Miller C.S."/>
            <person name="Castelle C.J."/>
            <person name="VerBerkmoes N.C."/>
            <person name="Wilkins M.J."/>
            <person name="Hettich R.L."/>
            <person name="Lipton M.S."/>
            <person name="Williams K.H."/>
            <person name="Long P.E."/>
            <person name="Banfield J.F."/>
        </authorList>
    </citation>
    <scope>NUCLEOTIDE SEQUENCE [LARGE SCALE GENOMIC DNA]</scope>
</reference>
<dbReference type="AlphaFoldDB" id="K2FVF5"/>
<feature type="signal peptide" evidence="1">
    <location>
        <begin position="1"/>
        <end position="23"/>
    </location>
</feature>
<keyword evidence="1" id="KW-0732">Signal</keyword>
<sequence length="198" mass="23947">MKSNFTKIVFLIVFIFCISTSFASDDLSTCVSFTYTPSQSCQPNWTQTLSVTSSSPYWCTWWTPLTSQSCLYTREIFCEWSIESCWWRYPILHQLTDFTIKNYSNTIWYVWTKYQEIQFQYNNPSPIWFLWTKYQEAQFQYNNIWPIWILWATTYSWFVSYENPSPIWLYWLINFDGDFPFENDIEKTPQTAIPEADV</sequence>
<organism evidence="2">
    <name type="scientific">uncultured bacterium</name>
    <name type="common">gcode 4</name>
    <dbReference type="NCBI Taxonomy" id="1234023"/>
    <lineage>
        <taxon>Bacteria</taxon>
        <taxon>environmental samples</taxon>
    </lineage>
</organism>
<feature type="chain" id="PRO_5017360740" evidence="1">
    <location>
        <begin position="24"/>
        <end position="198"/>
    </location>
</feature>